<dbReference type="Gene3D" id="1.25.40.10">
    <property type="entry name" value="Tetratricopeptide repeat domain"/>
    <property type="match status" value="1"/>
</dbReference>
<name>K6ZD18_9ALTE</name>
<dbReference type="AlphaFoldDB" id="K6ZD18"/>
<keyword evidence="2" id="KW-1185">Reference proteome</keyword>
<comment type="caution">
    <text evidence="1">The sequence shown here is derived from an EMBL/GenBank/DDBJ whole genome shotgun (WGS) entry which is preliminary data.</text>
</comment>
<reference evidence="2" key="1">
    <citation type="journal article" date="2014" name="Environ. Microbiol.">
        <title>Comparative genomics of the marine bacterial genus Glaciecola reveals the high degree of genomic diversity and genomic characteristic for cold adaptation.</title>
        <authorList>
            <person name="Qin Q.L."/>
            <person name="Xie B.B."/>
            <person name="Yu Y."/>
            <person name="Shu Y.L."/>
            <person name="Rong J.C."/>
            <person name="Zhang Y.J."/>
            <person name="Zhao D.L."/>
            <person name="Chen X.L."/>
            <person name="Zhang X.Y."/>
            <person name="Chen B."/>
            <person name="Zhou B.C."/>
            <person name="Zhang Y.Z."/>
        </authorList>
    </citation>
    <scope>NUCLEOTIDE SEQUENCE [LARGE SCALE GENOMIC DNA]</scope>
    <source>
        <strain evidence="2">ACAM 615</strain>
    </source>
</reference>
<protein>
    <recommendedName>
        <fullName evidence="3">Sel1 repeat family protein</fullName>
    </recommendedName>
</protein>
<dbReference type="Proteomes" id="UP000006251">
    <property type="component" value="Unassembled WGS sequence"/>
</dbReference>
<evidence type="ECO:0008006" key="3">
    <source>
        <dbReference type="Google" id="ProtNLM"/>
    </source>
</evidence>
<dbReference type="InterPro" id="IPR011990">
    <property type="entry name" value="TPR-like_helical_dom_sf"/>
</dbReference>
<sequence length="543" mass="61245">MDATQDSERVNLTIKYLKILLGVCGICFFLQADNCHSPKRVLPQHLELQNPQSGYLLYPLVKRGNTDALSALTKLAIDSDDQYWLALSGKLGSSGALYYAAMRSQNPVEIEAWLKTSAELGHTQSQFEYALLQVSKDEKRRWMQKSAEAGYEPAIISMAKYIFESEDNSQALIWLKKAAEFDASSAFKLANLYWKKGKAEKAKIYFDKAAQQDFGSAKTALRVIKQHKMEPLRSLLSVPVQGPNCAQTIQFVATTLVSFIQATSFQEQFEKDKRLADLPLCVLPPIWLQKDSLACSNNFDNKARLGCDLYPLSQLKTPLSFTHMIVFAEQGKANVNNGVMFLDQSDAYSVFVHELAHFAGFVDEYALPDDLANYHCSKNIAPNLLLSPLPEAFLSSQTASEVKSEVNTPETQVSIKKNNNNENLQLTSEEVIKSRYVPLSRSNNWQRALDAHNELQILESNNPVLHHIARSRTCKNTQYESFKPTQQMTFLEYHDVPNIPKVYRTLWRQALLRQANYSALNDNLAISAFANNDDIAGLFWSTL</sequence>
<accession>K6ZD18</accession>
<dbReference type="SUPFAM" id="SSF81901">
    <property type="entry name" value="HCP-like"/>
    <property type="match status" value="1"/>
</dbReference>
<dbReference type="InterPro" id="IPR050767">
    <property type="entry name" value="Sel1_AlgK"/>
</dbReference>
<dbReference type="EMBL" id="BAEQ01000023">
    <property type="protein sequence ID" value="GAC28247.1"/>
    <property type="molecule type" value="Genomic_DNA"/>
</dbReference>
<dbReference type="STRING" id="1121922.GCA_000428905_00686"/>
<dbReference type="PANTHER" id="PTHR11102">
    <property type="entry name" value="SEL-1-LIKE PROTEIN"/>
    <property type="match status" value="1"/>
</dbReference>
<evidence type="ECO:0000313" key="1">
    <source>
        <dbReference type="EMBL" id="GAC28247.1"/>
    </source>
</evidence>
<dbReference type="RefSeq" id="WP_006010282.1">
    <property type="nucleotide sequence ID" value="NZ_BAEQ01000023.1"/>
</dbReference>
<dbReference type="PANTHER" id="PTHR11102:SF160">
    <property type="entry name" value="ERAD-ASSOCIATED E3 UBIQUITIN-PROTEIN LIGASE COMPONENT HRD3"/>
    <property type="match status" value="1"/>
</dbReference>
<proteinExistence type="predicted"/>
<organism evidence="1 2">
    <name type="scientific">Brumicola pallidula DSM 14239 = ACAM 615</name>
    <dbReference type="NCBI Taxonomy" id="1121922"/>
    <lineage>
        <taxon>Bacteria</taxon>
        <taxon>Pseudomonadati</taxon>
        <taxon>Pseudomonadota</taxon>
        <taxon>Gammaproteobacteria</taxon>
        <taxon>Alteromonadales</taxon>
        <taxon>Alteromonadaceae</taxon>
        <taxon>Brumicola</taxon>
    </lineage>
</organism>
<evidence type="ECO:0000313" key="2">
    <source>
        <dbReference type="Proteomes" id="UP000006251"/>
    </source>
</evidence>
<gene>
    <name evidence="1" type="ORF">GPAL_1374</name>
</gene>